<keyword evidence="12" id="KW-0457">Lysine biosynthesis</keyword>
<name>A0A9X2JJW4_9LACO</name>
<evidence type="ECO:0000256" key="8">
    <source>
        <dbReference type="ARBA" id="ARBA00022723"/>
    </source>
</evidence>
<comment type="pathway">
    <text evidence="3">Amino-acid biosynthesis; L-lysine biosynthesis via DAP pathway; LL-2,6-diaminopimelate from (S)-tetrahydrodipicolinate (succinylase route): step 3/3.</text>
</comment>
<dbReference type="SUPFAM" id="SSF55031">
    <property type="entry name" value="Bacterial exopeptidase dimerisation domain"/>
    <property type="match status" value="1"/>
</dbReference>
<dbReference type="NCBIfam" id="NF006365">
    <property type="entry name" value="PRK08588.1"/>
    <property type="match status" value="1"/>
</dbReference>
<dbReference type="SUPFAM" id="SSF53187">
    <property type="entry name" value="Zn-dependent exopeptidases"/>
    <property type="match status" value="1"/>
</dbReference>
<evidence type="ECO:0000256" key="6">
    <source>
        <dbReference type="ARBA" id="ARBA00016853"/>
    </source>
</evidence>
<dbReference type="Pfam" id="PF01546">
    <property type="entry name" value="Peptidase_M20"/>
    <property type="match status" value="1"/>
</dbReference>
<sequence>MDKEAKLKVLTDLIAINSVNGNEIKVAQYLASFLNSYGIETKIDRFAENKANLIAEFGKQRNNKVFCLAGHQDTVAVNDETKWQTNPFKARVVGDKIFGRGSADMKSGLAAEVIALAELIETGWQPDGIVRFVATAGEEFGAPGAYRLAKQGVLDDVDRMIVGEPTNGQIVYAHAGTINYQVKSYGRAVHSSFPESGINAINGLVKYIDAENTLFNQDPGDETLGKVKHSITLVNGGSQINIIPDYAELSGNIRPTPSFSNEQIVDIIAEKIAQINQQTDYKLVFSVLHNFYPVKVNPQSKFVQQAEKIAAKHFSKAINLKVINGATDASVFTQRNPQIQTIILGPAAWENAHQINEFTTISSFLATCGTYQEIIKAYFE</sequence>
<dbReference type="AlphaFoldDB" id="A0A9X2JJW4"/>
<evidence type="ECO:0000256" key="14">
    <source>
        <dbReference type="ARBA" id="ARBA00051301"/>
    </source>
</evidence>
<evidence type="ECO:0000256" key="7">
    <source>
        <dbReference type="ARBA" id="ARBA00022605"/>
    </source>
</evidence>
<dbReference type="GO" id="GO:0009085">
    <property type="term" value="P:lysine biosynthetic process"/>
    <property type="evidence" value="ECO:0007669"/>
    <property type="project" value="UniProtKB-KW"/>
</dbReference>
<dbReference type="InterPro" id="IPR011650">
    <property type="entry name" value="Peptidase_M20_dimer"/>
</dbReference>
<protein>
    <recommendedName>
        <fullName evidence="6">Probable succinyl-diaminopimelate desuccinylase</fullName>
        <ecNumber evidence="5">3.5.1.18</ecNumber>
    </recommendedName>
</protein>
<dbReference type="PANTHER" id="PTHR43808">
    <property type="entry name" value="ACETYLORNITHINE DEACETYLASE"/>
    <property type="match status" value="1"/>
</dbReference>
<keyword evidence="8" id="KW-0479">Metal-binding</keyword>
<dbReference type="Gene3D" id="3.30.70.360">
    <property type="match status" value="1"/>
</dbReference>
<reference evidence="16 17" key="1">
    <citation type="journal article" date="2023" name="Int. J. Syst. Evol. Microbiol.">
        <title>Ligilactobacillus ubinensis sp. nov., a novel species isolated from the wild ferment of a durian fruit (Durio zibethinus).</title>
        <authorList>
            <person name="Heng Y.C."/>
            <person name="Menon N."/>
            <person name="Chen B."/>
            <person name="Loo B.Z.L."/>
            <person name="Wong G.W.J."/>
            <person name="Lim A.C.H."/>
            <person name="Silvaraju S."/>
            <person name="Kittelmann S."/>
        </authorList>
    </citation>
    <scope>NUCLEOTIDE SEQUENCE [LARGE SCALE GENOMIC DNA]</scope>
    <source>
        <strain evidence="16 17">WILCCON 0076</strain>
    </source>
</reference>
<dbReference type="GO" id="GO:0046872">
    <property type="term" value="F:metal ion binding"/>
    <property type="evidence" value="ECO:0007669"/>
    <property type="project" value="UniProtKB-KW"/>
</dbReference>
<evidence type="ECO:0000313" key="17">
    <source>
        <dbReference type="Proteomes" id="UP001139006"/>
    </source>
</evidence>
<comment type="catalytic activity">
    <reaction evidence="14">
        <text>N-succinyl-(2S,6S)-2,6-diaminopimelate + H2O = (2S,6S)-2,6-diaminopimelate + succinate</text>
        <dbReference type="Rhea" id="RHEA:22608"/>
        <dbReference type="ChEBI" id="CHEBI:15377"/>
        <dbReference type="ChEBI" id="CHEBI:30031"/>
        <dbReference type="ChEBI" id="CHEBI:57609"/>
        <dbReference type="ChEBI" id="CHEBI:58087"/>
        <dbReference type="EC" id="3.5.1.18"/>
    </reaction>
</comment>
<dbReference type="InterPro" id="IPR002933">
    <property type="entry name" value="Peptidase_M20"/>
</dbReference>
<dbReference type="EC" id="3.5.1.18" evidence="5"/>
<evidence type="ECO:0000256" key="10">
    <source>
        <dbReference type="ARBA" id="ARBA00022833"/>
    </source>
</evidence>
<gene>
    <name evidence="16" type="ORF">LB941_00560</name>
</gene>
<keyword evidence="10" id="KW-0862">Zinc</keyword>
<dbReference type="Pfam" id="PF07687">
    <property type="entry name" value="M20_dimer"/>
    <property type="match status" value="1"/>
</dbReference>
<evidence type="ECO:0000256" key="11">
    <source>
        <dbReference type="ARBA" id="ARBA00022915"/>
    </source>
</evidence>
<evidence type="ECO:0000256" key="13">
    <source>
        <dbReference type="ARBA" id="ARBA00023285"/>
    </source>
</evidence>
<comment type="cofactor">
    <cofactor evidence="1">
        <name>Co(2+)</name>
        <dbReference type="ChEBI" id="CHEBI:48828"/>
    </cofactor>
</comment>
<evidence type="ECO:0000256" key="12">
    <source>
        <dbReference type="ARBA" id="ARBA00023154"/>
    </source>
</evidence>
<feature type="domain" description="Peptidase M20 dimerisation" evidence="15">
    <location>
        <begin position="172"/>
        <end position="278"/>
    </location>
</feature>
<evidence type="ECO:0000256" key="1">
    <source>
        <dbReference type="ARBA" id="ARBA00001941"/>
    </source>
</evidence>
<dbReference type="CDD" id="cd08659">
    <property type="entry name" value="M20_ArgE_DapE-like"/>
    <property type="match status" value="1"/>
</dbReference>
<comment type="similarity">
    <text evidence="4">Belongs to the peptidase M20A family.</text>
</comment>
<dbReference type="InterPro" id="IPR050072">
    <property type="entry name" value="Peptidase_M20A"/>
</dbReference>
<dbReference type="InterPro" id="IPR001261">
    <property type="entry name" value="ArgE/DapE_CS"/>
</dbReference>
<dbReference type="Proteomes" id="UP001139006">
    <property type="component" value="Unassembled WGS sequence"/>
</dbReference>
<evidence type="ECO:0000259" key="15">
    <source>
        <dbReference type="Pfam" id="PF07687"/>
    </source>
</evidence>
<dbReference type="GO" id="GO:0019877">
    <property type="term" value="P:diaminopimelate biosynthetic process"/>
    <property type="evidence" value="ECO:0007669"/>
    <property type="project" value="UniProtKB-KW"/>
</dbReference>
<dbReference type="InterPro" id="IPR036264">
    <property type="entry name" value="Bact_exopeptidase_dim_dom"/>
</dbReference>
<accession>A0A9X2JJW4</accession>
<dbReference type="InterPro" id="IPR010182">
    <property type="entry name" value="ArgE/DapE"/>
</dbReference>
<dbReference type="Gene3D" id="3.40.630.10">
    <property type="entry name" value="Zn peptidases"/>
    <property type="match status" value="1"/>
</dbReference>
<dbReference type="GO" id="GO:0009014">
    <property type="term" value="F:succinyl-diaminopimelate desuccinylase activity"/>
    <property type="evidence" value="ECO:0007669"/>
    <property type="project" value="UniProtKB-EC"/>
</dbReference>
<evidence type="ECO:0000256" key="9">
    <source>
        <dbReference type="ARBA" id="ARBA00022801"/>
    </source>
</evidence>
<evidence type="ECO:0000256" key="3">
    <source>
        <dbReference type="ARBA" id="ARBA00005130"/>
    </source>
</evidence>
<keyword evidence="9" id="KW-0378">Hydrolase</keyword>
<keyword evidence="7" id="KW-0028">Amino-acid biosynthesis</keyword>
<comment type="caution">
    <text evidence="16">The sequence shown here is derived from an EMBL/GenBank/DDBJ whole genome shotgun (WGS) entry which is preliminary data.</text>
</comment>
<comment type="cofactor">
    <cofactor evidence="2">
        <name>Zn(2+)</name>
        <dbReference type="ChEBI" id="CHEBI:29105"/>
    </cofactor>
</comment>
<keyword evidence="13" id="KW-0170">Cobalt</keyword>
<keyword evidence="11" id="KW-0220">Diaminopimelate biosynthesis</keyword>
<organism evidence="16 17">
    <name type="scientific">Ligilactobacillus ubinensis</name>
    <dbReference type="NCBI Taxonomy" id="2876789"/>
    <lineage>
        <taxon>Bacteria</taxon>
        <taxon>Bacillati</taxon>
        <taxon>Bacillota</taxon>
        <taxon>Bacilli</taxon>
        <taxon>Lactobacillales</taxon>
        <taxon>Lactobacillaceae</taxon>
        <taxon>Ligilactobacillus</taxon>
    </lineage>
</organism>
<evidence type="ECO:0000256" key="4">
    <source>
        <dbReference type="ARBA" id="ARBA00006247"/>
    </source>
</evidence>
<evidence type="ECO:0000313" key="16">
    <source>
        <dbReference type="EMBL" id="MCP0885823.1"/>
    </source>
</evidence>
<proteinExistence type="inferred from homology"/>
<dbReference type="PANTHER" id="PTHR43808:SF8">
    <property type="entry name" value="PEPTIDASE M20 DIMERISATION DOMAIN-CONTAINING PROTEIN"/>
    <property type="match status" value="1"/>
</dbReference>
<evidence type="ECO:0000256" key="2">
    <source>
        <dbReference type="ARBA" id="ARBA00001947"/>
    </source>
</evidence>
<dbReference type="RefSeq" id="WP_253358542.1">
    <property type="nucleotide sequence ID" value="NZ_JAIULA010000001.1"/>
</dbReference>
<keyword evidence="17" id="KW-1185">Reference proteome</keyword>
<dbReference type="PROSITE" id="PS00759">
    <property type="entry name" value="ARGE_DAPE_CPG2_2"/>
    <property type="match status" value="1"/>
</dbReference>
<dbReference type="EMBL" id="JAIULA010000001">
    <property type="protein sequence ID" value="MCP0885823.1"/>
    <property type="molecule type" value="Genomic_DNA"/>
</dbReference>
<evidence type="ECO:0000256" key="5">
    <source>
        <dbReference type="ARBA" id="ARBA00011921"/>
    </source>
</evidence>
<dbReference type="NCBIfam" id="TIGR01910">
    <property type="entry name" value="DapE-ArgE"/>
    <property type="match status" value="1"/>
</dbReference>